<name>A0A1N7M3L5_9BACL</name>
<dbReference type="EMBL" id="FTOD01000005">
    <property type="protein sequence ID" value="SIS80678.1"/>
    <property type="molecule type" value="Genomic_DNA"/>
</dbReference>
<accession>A0A1N7M3L5</accession>
<reference evidence="2" key="1">
    <citation type="submission" date="2017-01" db="EMBL/GenBank/DDBJ databases">
        <authorList>
            <person name="Varghese N."/>
            <person name="Submissions S."/>
        </authorList>
    </citation>
    <scope>NUCLEOTIDE SEQUENCE [LARGE SCALE GENOMIC DNA]</scope>
    <source>
        <strain evidence="2">DSM 45196</strain>
    </source>
</reference>
<dbReference type="Gene3D" id="1.10.10.10">
    <property type="entry name" value="Winged helix-like DNA-binding domain superfamily/Winged helix DNA-binding domain"/>
    <property type="match status" value="1"/>
</dbReference>
<dbReference type="RefSeq" id="WP_159439697.1">
    <property type="nucleotide sequence ID" value="NZ_CP048103.1"/>
</dbReference>
<protein>
    <recommendedName>
        <fullName evidence="3">TIGR01741 family protein</fullName>
    </recommendedName>
</protein>
<evidence type="ECO:0000313" key="1">
    <source>
        <dbReference type="EMBL" id="SIS80678.1"/>
    </source>
</evidence>
<evidence type="ECO:0008006" key="3">
    <source>
        <dbReference type="Google" id="ProtNLM"/>
    </source>
</evidence>
<dbReference type="InterPro" id="IPR006728">
    <property type="entry name" value="YezG-like"/>
</dbReference>
<dbReference type="OrthoDB" id="1633905at2"/>
<dbReference type="InterPro" id="IPR036170">
    <property type="entry name" value="YezG-like_sf"/>
</dbReference>
<dbReference type="Proteomes" id="UP000186795">
    <property type="component" value="Unassembled WGS sequence"/>
</dbReference>
<proteinExistence type="predicted"/>
<sequence length="163" mass="19848">MLDDEKVGHMYQQIARTVIDMIPEEWDKVYLYGEVEEERQASFFFYYPVASKEPVYSLDIPELYEVDEEKFDQLKDQLYEHIETLWNEYKQSGEELWSTLNMIMERDKFKIEFGYEDLSAPETDYYERSLAWEYNYLGLVPKDSYAKKVLDEYLKKKESEQER</sequence>
<dbReference type="Gene3D" id="3.30.500.20">
    <property type="entry name" value="BH3703-like domains"/>
    <property type="match status" value="1"/>
</dbReference>
<dbReference type="InterPro" id="IPR036388">
    <property type="entry name" value="WH-like_DNA-bd_sf"/>
</dbReference>
<organism evidence="1 2">
    <name type="scientific">Kroppenstedtia eburnea</name>
    <dbReference type="NCBI Taxonomy" id="714067"/>
    <lineage>
        <taxon>Bacteria</taxon>
        <taxon>Bacillati</taxon>
        <taxon>Bacillota</taxon>
        <taxon>Bacilli</taxon>
        <taxon>Bacillales</taxon>
        <taxon>Thermoactinomycetaceae</taxon>
        <taxon>Kroppenstedtia</taxon>
    </lineage>
</organism>
<dbReference type="NCBIfam" id="TIGR01741">
    <property type="entry name" value="staph_tand_hypo"/>
    <property type="match status" value="1"/>
</dbReference>
<dbReference type="Pfam" id="PF04634">
    <property type="entry name" value="YezG-like"/>
    <property type="match status" value="1"/>
</dbReference>
<dbReference type="SUPFAM" id="SSF160424">
    <property type="entry name" value="BH3703-like"/>
    <property type="match status" value="1"/>
</dbReference>
<evidence type="ECO:0000313" key="2">
    <source>
        <dbReference type="Proteomes" id="UP000186795"/>
    </source>
</evidence>
<dbReference type="AlphaFoldDB" id="A0A1N7M3L5"/>
<gene>
    <name evidence="1" type="ORF">SAMN05421790_105179</name>
</gene>
<keyword evidence="2" id="KW-1185">Reference proteome</keyword>